<dbReference type="KEGG" id="spse:SULPSESMR1_01882"/>
<dbReference type="RefSeq" id="WP_089420558.1">
    <property type="nucleotide sequence ID" value="NZ_CP022415.1"/>
</dbReference>
<dbReference type="InterPro" id="IPR012349">
    <property type="entry name" value="Split_barrel_FMN-bd"/>
</dbReference>
<evidence type="ECO:0000313" key="2">
    <source>
        <dbReference type="EMBL" id="ASM72690.1"/>
    </source>
</evidence>
<dbReference type="EMBL" id="CP022415">
    <property type="protein sequence ID" value="ASM72690.1"/>
    <property type="molecule type" value="Genomic_DNA"/>
</dbReference>
<dbReference type="Pfam" id="PF16242">
    <property type="entry name" value="Pyrid_ox_like"/>
    <property type="match status" value="1"/>
</dbReference>
<dbReference type="Gene3D" id="2.30.110.10">
    <property type="entry name" value="Electron Transport, Fmn-binding Protein, Chain A"/>
    <property type="match status" value="1"/>
</dbReference>
<dbReference type="OrthoDB" id="1432662at2"/>
<dbReference type="InterPro" id="IPR052917">
    <property type="entry name" value="Stress-Dev_Protein"/>
</dbReference>
<dbReference type="InterPro" id="IPR038725">
    <property type="entry name" value="YdaG_split_barrel_FMN-bd"/>
</dbReference>
<evidence type="ECO:0000313" key="3">
    <source>
        <dbReference type="Proteomes" id="UP000199754"/>
    </source>
</evidence>
<organism evidence="2 3">
    <name type="scientific">Pseudosulfitobacter pseudonitzschiae</name>
    <dbReference type="NCBI Taxonomy" id="1402135"/>
    <lineage>
        <taxon>Bacteria</taxon>
        <taxon>Pseudomonadati</taxon>
        <taxon>Pseudomonadota</taxon>
        <taxon>Alphaproteobacteria</taxon>
        <taxon>Rhodobacterales</taxon>
        <taxon>Roseobacteraceae</taxon>
        <taxon>Pseudosulfitobacter</taxon>
    </lineage>
</organism>
<gene>
    <name evidence="2" type="ORF">SULPSESMR1_01882</name>
</gene>
<dbReference type="PANTHER" id="PTHR34818">
    <property type="entry name" value="PROTEIN BLI-3"/>
    <property type="match status" value="1"/>
</dbReference>
<dbReference type="STRING" id="1402135.SAMN05444149_101290"/>
<dbReference type="AlphaFoldDB" id="A0A221K1C3"/>
<name>A0A221K1C3_9RHOB</name>
<dbReference type="Proteomes" id="UP000199754">
    <property type="component" value="Chromosome"/>
</dbReference>
<proteinExistence type="predicted"/>
<reference evidence="2 3" key="1">
    <citation type="submission" date="2017-07" db="EMBL/GenBank/DDBJ databases">
        <title>Genome Sequence of Sulfitobacter pseudonitzschiae Strain SMR1 Isolated from a culture of the Diatom Skeletonema marinoi.</title>
        <authorList>
            <person name="Topel M."/>
            <person name="Pinder M.I.M."/>
            <person name="Johansson O.N."/>
            <person name="Kourtchenko O."/>
            <person name="Godhe A."/>
            <person name="Clarke A.K."/>
        </authorList>
    </citation>
    <scope>NUCLEOTIDE SEQUENCE [LARGE SCALE GENOMIC DNA]</scope>
    <source>
        <strain evidence="2 3">SMR1</strain>
    </source>
</reference>
<feature type="domain" description="General stress protein FMN-binding split barrel" evidence="1">
    <location>
        <begin position="12"/>
        <end position="153"/>
    </location>
</feature>
<keyword evidence="3" id="KW-1185">Reference proteome</keyword>
<dbReference type="SUPFAM" id="SSF50475">
    <property type="entry name" value="FMN-binding split barrel"/>
    <property type="match status" value="1"/>
</dbReference>
<protein>
    <submittedName>
        <fullName evidence="2">Pyridoxamine 5'-phosphate oxidase like protein</fullName>
    </submittedName>
</protein>
<evidence type="ECO:0000259" key="1">
    <source>
        <dbReference type="Pfam" id="PF16242"/>
    </source>
</evidence>
<sequence>MKDHDRQSGIKETFWDRLEGITAGMLATPSDRARPMSHNIRDDDEQVLWFITAHGTDIADAAKLGSAATYLVACQHNKLYATIEGALDVVSDKEVLDELWSPAADAWFEGGEHDVDVCLVRMKPSKAEVWLTDGSARFFYEVAKANLTDKKPDLGTYGVLTF</sequence>
<accession>A0A221K1C3</accession>
<dbReference type="PANTHER" id="PTHR34818:SF1">
    <property type="entry name" value="PROTEIN BLI-3"/>
    <property type="match status" value="1"/>
</dbReference>